<organism evidence="2 3">
    <name type="scientific">Phytophthora palmivora</name>
    <dbReference type="NCBI Taxonomy" id="4796"/>
    <lineage>
        <taxon>Eukaryota</taxon>
        <taxon>Sar</taxon>
        <taxon>Stramenopiles</taxon>
        <taxon>Oomycota</taxon>
        <taxon>Peronosporomycetes</taxon>
        <taxon>Peronosporales</taxon>
        <taxon>Peronosporaceae</taxon>
        <taxon>Phytophthora</taxon>
    </lineage>
</organism>
<dbReference type="EMBL" id="NCKW01016844">
    <property type="protein sequence ID" value="POM60644.1"/>
    <property type="molecule type" value="Genomic_DNA"/>
</dbReference>
<evidence type="ECO:0000313" key="2">
    <source>
        <dbReference type="EMBL" id="POM60644.1"/>
    </source>
</evidence>
<feature type="region of interest" description="Disordered" evidence="1">
    <location>
        <begin position="20"/>
        <end position="49"/>
    </location>
</feature>
<proteinExistence type="predicted"/>
<comment type="caution">
    <text evidence="2">The sequence shown here is derived from an EMBL/GenBank/DDBJ whole genome shotgun (WGS) entry which is preliminary data.</text>
</comment>
<dbReference type="Proteomes" id="UP000237271">
    <property type="component" value="Unassembled WGS sequence"/>
</dbReference>
<evidence type="ECO:0000313" key="3">
    <source>
        <dbReference type="Proteomes" id="UP000237271"/>
    </source>
</evidence>
<feature type="compositionally biased region" description="Acidic residues" evidence="1">
    <location>
        <begin position="29"/>
        <end position="45"/>
    </location>
</feature>
<reference evidence="2 3" key="1">
    <citation type="journal article" date="2017" name="Genome Biol. Evol.">
        <title>Phytophthora megakarya and P. palmivora, closely related causal agents of cacao black pod rot, underwent increases in genome sizes and gene numbers by different mechanisms.</title>
        <authorList>
            <person name="Ali S.S."/>
            <person name="Shao J."/>
            <person name="Lary D.J."/>
            <person name="Kronmiller B."/>
            <person name="Shen D."/>
            <person name="Strem M.D."/>
            <person name="Amoako-Attah I."/>
            <person name="Akrofi A.Y."/>
            <person name="Begoude B.A."/>
            <person name="Ten Hoopen G.M."/>
            <person name="Coulibaly K."/>
            <person name="Kebe B.I."/>
            <person name="Melnick R.L."/>
            <person name="Guiltinan M.J."/>
            <person name="Tyler B.M."/>
            <person name="Meinhardt L.W."/>
            <person name="Bailey B.A."/>
        </authorList>
    </citation>
    <scope>NUCLEOTIDE SEQUENCE [LARGE SCALE GENOMIC DNA]</scope>
    <source>
        <strain evidence="3">sbr112.9</strain>
    </source>
</reference>
<protein>
    <recommendedName>
        <fullName evidence="4">PiggyBac transposable element-derived protein domain-containing protein</fullName>
    </recommendedName>
</protein>
<accession>A0A2P4X516</accession>
<name>A0A2P4X516_9STRA</name>
<dbReference type="AlphaFoldDB" id="A0A2P4X516"/>
<keyword evidence="3" id="KW-1185">Reference proteome</keyword>
<evidence type="ECO:0000256" key="1">
    <source>
        <dbReference type="SAM" id="MobiDB-lite"/>
    </source>
</evidence>
<sequence length="244" mass="27765">MFNLYIDAVLFAVSSIMSSGTEDGHNGIEEGEDPEEYGDLDSGDETTEHDIIDVDDPEDIVEDEDNGVSNESFEAISERYIAEKFLGSLGRSERVLVGDVMGQDMDKFRDRSMNGWGFPAYRTCTKNFMVLLPKRWGAIALFFIFMPVPLWQRIAVCGNNYEHEQLEARVEAYIERGNEVLRRHPEDTTSIRTPRDVRTSLMAVQSVLPHKLCLFIELLLARAIQPKREKISNHWKMSGEEGIA</sequence>
<dbReference type="OrthoDB" id="129751at2759"/>
<evidence type="ECO:0008006" key="4">
    <source>
        <dbReference type="Google" id="ProtNLM"/>
    </source>
</evidence>
<gene>
    <name evidence="2" type="ORF">PHPALM_30486</name>
</gene>